<dbReference type="GO" id="GO:0019888">
    <property type="term" value="F:protein phosphatase regulator activity"/>
    <property type="evidence" value="ECO:0007669"/>
    <property type="project" value="InterPro"/>
</dbReference>
<accession>G0V2X4</accession>
<organism evidence="3">
    <name type="scientific">Trypanosoma congolense (strain IL3000)</name>
    <dbReference type="NCBI Taxonomy" id="1068625"/>
    <lineage>
        <taxon>Eukaryota</taxon>
        <taxon>Discoba</taxon>
        <taxon>Euglenozoa</taxon>
        <taxon>Kinetoplastea</taxon>
        <taxon>Metakinetoplastina</taxon>
        <taxon>Trypanosomatida</taxon>
        <taxon>Trypanosomatidae</taxon>
        <taxon>Trypanosoma</taxon>
        <taxon>Nannomonas</taxon>
    </lineage>
</organism>
<reference evidence="3" key="1">
    <citation type="journal article" date="2012" name="Proc. Natl. Acad. Sci. U.S.A.">
        <title>Antigenic diversity is generated by distinct evolutionary mechanisms in African trypanosome species.</title>
        <authorList>
            <person name="Jackson A.P."/>
            <person name="Berry A."/>
            <person name="Aslett M."/>
            <person name="Allison H.C."/>
            <person name="Burton P."/>
            <person name="Vavrova-Anderson J."/>
            <person name="Brown R."/>
            <person name="Browne H."/>
            <person name="Corton N."/>
            <person name="Hauser H."/>
            <person name="Gamble J."/>
            <person name="Gilderthorp R."/>
            <person name="Marcello L."/>
            <person name="McQuillan J."/>
            <person name="Otto T.D."/>
            <person name="Quail M.A."/>
            <person name="Sanders M.J."/>
            <person name="van Tonder A."/>
            <person name="Ginger M.L."/>
            <person name="Field M.C."/>
            <person name="Barry J.D."/>
            <person name="Hertz-Fowler C."/>
            <person name="Berriman M."/>
        </authorList>
    </citation>
    <scope>NUCLEOTIDE SEQUENCE</scope>
    <source>
        <strain evidence="3">IL3000</strain>
    </source>
</reference>
<evidence type="ECO:0000313" key="3">
    <source>
        <dbReference type="EMBL" id="CCC95997.1"/>
    </source>
</evidence>
<dbReference type="InterPro" id="IPR000009">
    <property type="entry name" value="PP2A_PR55"/>
</dbReference>
<dbReference type="SUPFAM" id="SSF50978">
    <property type="entry name" value="WD40 repeat-like"/>
    <property type="match status" value="1"/>
</dbReference>
<dbReference type="Gene3D" id="2.130.10.10">
    <property type="entry name" value="YVTN repeat-like/Quinoprotein amine dehydrogenase"/>
    <property type="match status" value="1"/>
</dbReference>
<sequence length="335" mass="36995">MESIVGRHLVNSEYFPRTSPPPLILPVRVFSGCHNNPVQGISVCADEQSFLSADDLEVFWWNFESSATSKGSRIADLKPISGCMEDVSELITTAKFHPTHNSLFLLGRSSGLTAVGDLRESATGARRRYSMCMQVRPSTVCGPVLEEYGDILSSVSDADFVGSSHVVTRDYLSLQLWDTRQTSEPCAVAPLMPYLVPRLEALYDMDKIFDRFPVAVDHISGTVVTGLYDGAAAVWQPLQGGQCNTKDALTFYRPDPQLLLCEVENGSQVTYELLEASFAQRWEASTLSRVSRTGYPQALTPEPVDNKVMSVSISEGGRRFAMSLKDGRSVFLFER</sequence>
<evidence type="ECO:0000256" key="2">
    <source>
        <dbReference type="ARBA" id="ARBA00022737"/>
    </source>
</evidence>
<dbReference type="EMBL" id="HE575324">
    <property type="protein sequence ID" value="CCC95997.1"/>
    <property type="molecule type" value="Genomic_DNA"/>
</dbReference>
<dbReference type="PRINTS" id="PR00600">
    <property type="entry name" value="PP2APR55"/>
</dbReference>
<dbReference type="InterPro" id="IPR036322">
    <property type="entry name" value="WD40_repeat_dom_sf"/>
</dbReference>
<dbReference type="PANTHER" id="PTHR11871">
    <property type="entry name" value="PROTEIN PHOSPHATASE PP2A REGULATORY SUBUNIT B"/>
    <property type="match status" value="1"/>
</dbReference>
<dbReference type="GO" id="GO:0000159">
    <property type="term" value="C:protein phosphatase type 2A complex"/>
    <property type="evidence" value="ECO:0007669"/>
    <property type="project" value="InterPro"/>
</dbReference>
<dbReference type="VEuPathDB" id="TriTrypDB:TcIL3000.11.15140"/>
<keyword evidence="2" id="KW-0677">Repeat</keyword>
<dbReference type="AlphaFoldDB" id="G0V2X4"/>
<gene>
    <name evidence="3" type="ORF">TCIL3000_11_15140</name>
</gene>
<evidence type="ECO:0000256" key="1">
    <source>
        <dbReference type="ARBA" id="ARBA00022574"/>
    </source>
</evidence>
<dbReference type="InterPro" id="IPR015943">
    <property type="entry name" value="WD40/YVTN_repeat-like_dom_sf"/>
</dbReference>
<protein>
    <submittedName>
        <fullName evidence="3">Uncharacterized protein TCIL3000_11_15140</fullName>
    </submittedName>
</protein>
<name>G0V2X4_TRYCI</name>
<proteinExistence type="predicted"/>
<keyword evidence="1" id="KW-0853">WD repeat</keyword>